<proteinExistence type="predicted"/>
<reference evidence="3" key="1">
    <citation type="submission" date="2022-11" db="UniProtKB">
        <authorList>
            <consortium name="WormBaseParasite"/>
        </authorList>
    </citation>
    <scope>IDENTIFICATION</scope>
</reference>
<organism evidence="2 3">
    <name type="scientific">Globodera rostochiensis</name>
    <name type="common">Golden nematode worm</name>
    <name type="synonym">Heterodera rostochiensis</name>
    <dbReference type="NCBI Taxonomy" id="31243"/>
    <lineage>
        <taxon>Eukaryota</taxon>
        <taxon>Metazoa</taxon>
        <taxon>Ecdysozoa</taxon>
        <taxon>Nematoda</taxon>
        <taxon>Chromadorea</taxon>
        <taxon>Rhabditida</taxon>
        <taxon>Tylenchina</taxon>
        <taxon>Tylenchomorpha</taxon>
        <taxon>Tylenchoidea</taxon>
        <taxon>Heteroderidae</taxon>
        <taxon>Heteroderinae</taxon>
        <taxon>Globodera</taxon>
    </lineage>
</organism>
<evidence type="ECO:0000256" key="1">
    <source>
        <dbReference type="SAM" id="MobiDB-lite"/>
    </source>
</evidence>
<dbReference type="Proteomes" id="UP000887572">
    <property type="component" value="Unplaced"/>
</dbReference>
<sequence>MERTKLLLKVKNRESVKKRWGKRDERRAKAQAAVQARLARSERDNGDDVALPPPDTGDDPSTSVTVTEIVEEPPATPALEFNFCPPPAEVTPPPTTPGEQPVEERLLELERQLRERDDTIGFLQLQLRNREAVIADLRSQLPSTSASTSSQITPNRGRPAKNVYEFKRSARRELADKLVAVLDRDRSRSASRNGLERLHREVRHRFQHFTPLKKEAQPADEPMESEDALVILSLLGTQKAYRRLKRTFRLINH</sequence>
<feature type="region of interest" description="Disordered" evidence="1">
    <location>
        <begin position="17"/>
        <end position="63"/>
    </location>
</feature>
<feature type="compositionally biased region" description="Basic and acidic residues" evidence="1">
    <location>
        <begin position="17"/>
        <end position="28"/>
    </location>
</feature>
<dbReference type="AlphaFoldDB" id="A0A914I9K4"/>
<evidence type="ECO:0000313" key="3">
    <source>
        <dbReference type="WBParaSite" id="Gr19_v10_g7875.t1"/>
    </source>
</evidence>
<keyword evidence="2" id="KW-1185">Reference proteome</keyword>
<name>A0A914I9K4_GLORO</name>
<dbReference type="Gene3D" id="1.20.5.170">
    <property type="match status" value="1"/>
</dbReference>
<accession>A0A914I9K4</accession>
<evidence type="ECO:0000313" key="2">
    <source>
        <dbReference type="Proteomes" id="UP000887572"/>
    </source>
</evidence>
<dbReference type="WBParaSite" id="Gr19_v10_g7875.t1">
    <property type="protein sequence ID" value="Gr19_v10_g7875.t1"/>
    <property type="gene ID" value="Gr19_v10_g7875"/>
</dbReference>
<protein>
    <submittedName>
        <fullName evidence="3">Uncharacterized protein</fullName>
    </submittedName>
</protein>